<accession>A0A1X0NVW9</accession>
<dbReference type="GO" id="GO:0090307">
    <property type="term" value="P:mitotic spindle assembly"/>
    <property type="evidence" value="ECO:0007669"/>
    <property type="project" value="TreeGrafter"/>
</dbReference>
<dbReference type="RefSeq" id="XP_028882911.1">
    <property type="nucleotide sequence ID" value="XM_029025928.1"/>
</dbReference>
<keyword evidence="3" id="KW-0505">Motor protein</keyword>
<dbReference type="InterPro" id="IPR047149">
    <property type="entry name" value="KIF11-like"/>
</dbReference>
<dbReference type="GO" id="GO:0051231">
    <property type="term" value="P:spindle elongation"/>
    <property type="evidence" value="ECO:0007669"/>
    <property type="project" value="TreeGrafter"/>
</dbReference>
<dbReference type="VEuPathDB" id="TriTrypDB:TM35_000152760"/>
<evidence type="ECO:0000256" key="4">
    <source>
        <dbReference type="ARBA" id="ARBA00023212"/>
    </source>
</evidence>
<dbReference type="GO" id="GO:0072686">
    <property type="term" value="C:mitotic spindle"/>
    <property type="evidence" value="ECO:0007669"/>
    <property type="project" value="TreeGrafter"/>
</dbReference>
<dbReference type="OrthoDB" id="246380at2759"/>
<dbReference type="GeneID" id="39985708"/>
<keyword evidence="5" id="KW-0175">Coiled coil</keyword>
<keyword evidence="4" id="KW-0206">Cytoskeleton</keyword>
<dbReference type="AlphaFoldDB" id="A0A1X0NVW9"/>
<feature type="compositionally biased region" description="Polar residues" evidence="6">
    <location>
        <begin position="1"/>
        <end position="13"/>
    </location>
</feature>
<gene>
    <name evidence="7" type="ORF">TM35_000152760</name>
</gene>
<feature type="region of interest" description="Disordered" evidence="6">
    <location>
        <begin position="1"/>
        <end position="25"/>
    </location>
</feature>
<protein>
    <submittedName>
        <fullName evidence="7">Uncharacterized protein</fullName>
    </submittedName>
</protein>
<sequence length="985" mass="111353">MAELTTLTDSVLSGKQEEENVQHSPGNDARIIEEERSCEKIAQLADENARLKVRQSQLQDQLEELKRQVFAEKSARQTLTAELEDAKERLQRSKDHLDQQKRDYNGLSLQLCTVKAERDELEAKVNEVWESMAVLEEVARGKDATNQSLREALDNEKRERAAQDVLMSAMVTQLAGLEERTGVVAEAEERQRRVFEETLRSISEEAQRVARKLESLSDYNSIATLEPQRKALLLSENPYNDGTSLPSNAGVVSNSGSPTDDGLNTSDMDGVDREETQLKSDIRLLNPIHQALRHLRRQIQQEREGRYNMQQERSVLETHIRSLKDELRRLGDDNDGVREKLFKSEAQWAHTTETLESIRQARAKEAAESADARRRLALLLHSLDDWCVIEQRVSDLIHDTRRLRSVLEESRRMHETYVLRKEEEMDSLTDMHQRELDGQQRQMEQIRHECERYKRAVGASSGPLALNTSTGVSVSDNSAAATTTTTTGIGNTSIIHNTSCSHGATMTELQFEHETLKVKYCEVLQYVETELEPLAMEQAKTIEKERKRLEELQQTNDVLRREVSSLNNSRKESNGKLTLFEALVLTVRVLSGTMADIREMAQQRTALTRYILAYEQMFGPLNVCGDSTRSRAVMRFRRVVVGVLAVNRLLKLCRLTSCVNSRNCRSCSDIIIPAERRRGGRIRLPLETYCLVRDGLTQLPPIKRGGDGLEYLKDRVGKGRGDDVNDIVFVNEQDLQLPVLSPKASSDTLRIDVVSQYSSLRNFIDSLLSFVTVPSVQQSLYRVEDPLWRRLSNGLRALQRTARPNRHSTHSSEPHRLLHLPPRVPERESISPEYALPRSNITHPVVNTNSNGSVAIPIPVPAAGSGGGAQRTSHYNSESAFANQKRPARALSYSIGRTHESDVEKNSNVYPTPQPIDHSKETLQSVEEALQRSLLRDALDCNSSQGSQVGNGFVAEVLSVIQALDQRVMGALEHRSKVEEWRPRR</sequence>
<feature type="coiled-coil region" evidence="5">
    <location>
        <begin position="429"/>
        <end position="456"/>
    </location>
</feature>
<dbReference type="Proteomes" id="UP000192257">
    <property type="component" value="Unassembled WGS sequence"/>
</dbReference>
<dbReference type="GO" id="GO:0005876">
    <property type="term" value="C:spindle microtubule"/>
    <property type="evidence" value="ECO:0007669"/>
    <property type="project" value="TreeGrafter"/>
</dbReference>
<evidence type="ECO:0000313" key="8">
    <source>
        <dbReference type="Proteomes" id="UP000192257"/>
    </source>
</evidence>
<feature type="coiled-coil region" evidence="5">
    <location>
        <begin position="41"/>
        <end position="103"/>
    </location>
</feature>
<evidence type="ECO:0000256" key="1">
    <source>
        <dbReference type="ARBA" id="ARBA00004245"/>
    </source>
</evidence>
<feature type="compositionally biased region" description="Polar residues" evidence="6">
    <location>
        <begin position="237"/>
        <end position="267"/>
    </location>
</feature>
<evidence type="ECO:0000256" key="5">
    <source>
        <dbReference type="SAM" id="Coils"/>
    </source>
</evidence>
<dbReference type="EMBL" id="NBCO01000015">
    <property type="protein sequence ID" value="ORC88845.1"/>
    <property type="molecule type" value="Genomic_DNA"/>
</dbReference>
<keyword evidence="8" id="KW-1185">Reference proteome</keyword>
<feature type="region of interest" description="Disordered" evidence="6">
    <location>
        <begin position="237"/>
        <end position="268"/>
    </location>
</feature>
<evidence type="ECO:0000256" key="3">
    <source>
        <dbReference type="ARBA" id="ARBA00023175"/>
    </source>
</evidence>
<evidence type="ECO:0000256" key="2">
    <source>
        <dbReference type="ARBA" id="ARBA00022490"/>
    </source>
</evidence>
<evidence type="ECO:0000256" key="6">
    <source>
        <dbReference type="SAM" id="MobiDB-lite"/>
    </source>
</evidence>
<keyword evidence="2" id="KW-0963">Cytoplasm</keyword>
<proteinExistence type="predicted"/>
<organism evidence="7 8">
    <name type="scientific">Trypanosoma theileri</name>
    <dbReference type="NCBI Taxonomy" id="67003"/>
    <lineage>
        <taxon>Eukaryota</taxon>
        <taxon>Discoba</taxon>
        <taxon>Euglenozoa</taxon>
        <taxon>Kinetoplastea</taxon>
        <taxon>Metakinetoplastina</taxon>
        <taxon>Trypanosomatida</taxon>
        <taxon>Trypanosomatidae</taxon>
        <taxon>Trypanosoma</taxon>
    </lineage>
</organism>
<dbReference type="PANTHER" id="PTHR47970:SF12">
    <property type="entry name" value="KINESIN FAMILY MEMBER 11"/>
    <property type="match status" value="1"/>
</dbReference>
<name>A0A1X0NVW9_9TRYP</name>
<dbReference type="PANTHER" id="PTHR47970">
    <property type="entry name" value="KINESIN-LIKE PROTEIN KIF11"/>
    <property type="match status" value="1"/>
</dbReference>
<feature type="coiled-coil region" evidence="5">
    <location>
        <begin position="535"/>
        <end position="569"/>
    </location>
</feature>
<comment type="caution">
    <text evidence="7">The sequence shown here is derived from an EMBL/GenBank/DDBJ whole genome shotgun (WGS) entry which is preliminary data.</text>
</comment>
<feature type="compositionally biased region" description="Polar residues" evidence="6">
    <location>
        <begin position="870"/>
        <end position="882"/>
    </location>
</feature>
<feature type="region of interest" description="Disordered" evidence="6">
    <location>
        <begin position="800"/>
        <end position="826"/>
    </location>
</feature>
<feature type="region of interest" description="Disordered" evidence="6">
    <location>
        <begin position="863"/>
        <end position="887"/>
    </location>
</feature>
<dbReference type="GO" id="GO:0008574">
    <property type="term" value="F:plus-end-directed microtubule motor activity"/>
    <property type="evidence" value="ECO:0007669"/>
    <property type="project" value="TreeGrafter"/>
</dbReference>
<reference evidence="7 8" key="1">
    <citation type="submission" date="2017-03" db="EMBL/GenBank/DDBJ databases">
        <title>An alternative strategy for trypanosome survival in the mammalian bloodstream revealed through genome and transcriptome analysis of the ubiquitous bovine parasite Trypanosoma (Megatrypanum) theileri.</title>
        <authorList>
            <person name="Kelly S."/>
            <person name="Ivens A."/>
            <person name="Mott A."/>
            <person name="O'Neill E."/>
            <person name="Emms D."/>
            <person name="Macleod O."/>
            <person name="Voorheis P."/>
            <person name="Matthews J."/>
            <person name="Matthews K."/>
            <person name="Carrington M."/>
        </authorList>
    </citation>
    <scope>NUCLEOTIDE SEQUENCE [LARGE SCALE GENOMIC DNA]</scope>
    <source>
        <strain evidence="7">Edinburgh</strain>
    </source>
</reference>
<evidence type="ECO:0000313" key="7">
    <source>
        <dbReference type="EMBL" id="ORC88845.1"/>
    </source>
</evidence>
<comment type="subcellular location">
    <subcellularLocation>
        <location evidence="1">Cytoplasm</location>
        <location evidence="1">Cytoskeleton</location>
    </subcellularLocation>
</comment>